<feature type="compositionally biased region" description="Low complexity" evidence="2">
    <location>
        <begin position="547"/>
        <end position="574"/>
    </location>
</feature>
<feature type="region of interest" description="Disordered" evidence="2">
    <location>
        <begin position="430"/>
        <end position="454"/>
    </location>
</feature>
<comment type="similarity">
    <text evidence="1">Belongs to the caprin family.</text>
</comment>
<reference evidence="4 5" key="1">
    <citation type="submission" date="2019-08" db="EMBL/GenBank/DDBJ databases">
        <title>Whole genome of Aphis craccivora.</title>
        <authorList>
            <person name="Voronova N.V."/>
            <person name="Shulinski R.S."/>
            <person name="Bandarenka Y.V."/>
            <person name="Zhorov D.G."/>
            <person name="Warner D."/>
        </authorList>
    </citation>
    <scope>NUCLEOTIDE SEQUENCE [LARGE SCALE GENOMIC DNA]</scope>
    <source>
        <strain evidence="4">180601</strain>
        <tissue evidence="4">Whole Body</tissue>
    </source>
</reference>
<dbReference type="PANTHER" id="PTHR22922">
    <property type="entry name" value="GPI-ANCHORED PROTEIN P137"/>
    <property type="match status" value="1"/>
</dbReference>
<proteinExistence type="inferred from homology"/>
<dbReference type="Pfam" id="PF18293">
    <property type="entry name" value="Caprin-1_dimer"/>
    <property type="match status" value="1"/>
</dbReference>
<feature type="domain" description="Caprin-1 dimerization" evidence="3">
    <location>
        <begin position="95"/>
        <end position="200"/>
    </location>
</feature>
<evidence type="ECO:0000259" key="3">
    <source>
        <dbReference type="Pfam" id="PF18293"/>
    </source>
</evidence>
<gene>
    <name evidence="4" type="ORF">FWK35_00023476</name>
</gene>
<dbReference type="OrthoDB" id="10062814at2759"/>
<keyword evidence="5" id="KW-1185">Reference proteome</keyword>
<sequence>MTSNDDLMQKTMLIIEHKIRNLEKRKLKLEGYLQQQEEGIQLSDDQLLAASKFSEVVSTLDFARNLKDQLNTLLITAKQIRNSTNSEKLPTKVDSKIKQVLNFQNILESIKDDSVKQDLLSGNNGAVQLTDDELSKLSHFSKMVSPKRRVEEGKPLFEDQLKTVSKHYMKLIESKPNIVAGTSYAHLKECLLKIEKSGYLNNIVKLKHVEKEVNTNNEENSLESNTFQNAHQPIVSTSDDVPDVPDNIPMSSIPNVEFTPNKIETIYFTNNNIGGNTVDQNLQKSKNTTDSVFNTSFDFLQDSQLEEETISVDLNSIPTQTFSSSMYSNHGPTDDAILKILSSPPQHQPLVLYFTQVTNQNHLENVVDVNVSNPNSWTEKTEVNWQNRTESADSNNLPRENWPMAQMINNSTNNDWLTKNNWVQMAEADKQNQVPVQPTQPSPKNSSSNFGLVTNGYTENFDELLQKSVVFNKQESYPVTTSSNNSTYYQTNYGQQSLERNIGHYSNSNGSNPRSHSNDYNKRSTSMKPKASYAGEGGPSRGYQQGNSYVYNNRSYKSNSNNSNNEYSRISRQT</sequence>
<name>A0A6G0Y4Q0_APHCR</name>
<dbReference type="InterPro" id="IPR041637">
    <property type="entry name" value="Caprin-1_dimer"/>
</dbReference>
<dbReference type="InterPro" id="IPR028816">
    <property type="entry name" value="Caprin"/>
</dbReference>
<accession>A0A6G0Y4Q0</accession>
<feature type="compositionally biased region" description="Polar residues" evidence="2">
    <location>
        <begin position="431"/>
        <end position="454"/>
    </location>
</feature>
<dbReference type="GO" id="GO:0003723">
    <property type="term" value="F:RNA binding"/>
    <property type="evidence" value="ECO:0007669"/>
    <property type="project" value="TreeGrafter"/>
</dbReference>
<dbReference type="PANTHER" id="PTHR22922:SF19">
    <property type="entry name" value="CAPRIN HOMOLOG"/>
    <property type="match status" value="1"/>
</dbReference>
<evidence type="ECO:0000313" key="4">
    <source>
        <dbReference type="EMBL" id="KAF0749225.1"/>
    </source>
</evidence>
<evidence type="ECO:0000313" key="5">
    <source>
        <dbReference type="Proteomes" id="UP000478052"/>
    </source>
</evidence>
<protein>
    <submittedName>
        <fullName evidence="4">Caprin-2-like</fullName>
    </submittedName>
</protein>
<dbReference type="AlphaFoldDB" id="A0A6G0Y4Q0"/>
<feature type="region of interest" description="Disordered" evidence="2">
    <location>
        <begin position="501"/>
        <end position="574"/>
    </location>
</feature>
<evidence type="ECO:0000256" key="2">
    <source>
        <dbReference type="SAM" id="MobiDB-lite"/>
    </source>
</evidence>
<organism evidence="4 5">
    <name type="scientific">Aphis craccivora</name>
    <name type="common">Cowpea aphid</name>
    <dbReference type="NCBI Taxonomy" id="307492"/>
    <lineage>
        <taxon>Eukaryota</taxon>
        <taxon>Metazoa</taxon>
        <taxon>Ecdysozoa</taxon>
        <taxon>Arthropoda</taxon>
        <taxon>Hexapoda</taxon>
        <taxon>Insecta</taxon>
        <taxon>Pterygota</taxon>
        <taxon>Neoptera</taxon>
        <taxon>Paraneoptera</taxon>
        <taxon>Hemiptera</taxon>
        <taxon>Sternorrhyncha</taxon>
        <taxon>Aphidomorpha</taxon>
        <taxon>Aphidoidea</taxon>
        <taxon>Aphididae</taxon>
        <taxon>Aphidini</taxon>
        <taxon>Aphis</taxon>
        <taxon>Aphis</taxon>
    </lineage>
</organism>
<dbReference type="Proteomes" id="UP000478052">
    <property type="component" value="Unassembled WGS sequence"/>
</dbReference>
<feature type="compositionally biased region" description="Polar residues" evidence="2">
    <location>
        <begin position="504"/>
        <end position="515"/>
    </location>
</feature>
<dbReference type="EMBL" id="VUJU01006180">
    <property type="protein sequence ID" value="KAF0749225.1"/>
    <property type="molecule type" value="Genomic_DNA"/>
</dbReference>
<comment type="caution">
    <text evidence="4">The sequence shown here is derived from an EMBL/GenBank/DDBJ whole genome shotgun (WGS) entry which is preliminary data.</text>
</comment>
<dbReference type="GO" id="GO:0005737">
    <property type="term" value="C:cytoplasm"/>
    <property type="evidence" value="ECO:0007669"/>
    <property type="project" value="TreeGrafter"/>
</dbReference>
<evidence type="ECO:0000256" key="1">
    <source>
        <dbReference type="ARBA" id="ARBA00007950"/>
    </source>
</evidence>